<evidence type="ECO:0000313" key="4">
    <source>
        <dbReference type="Proteomes" id="UP000318528"/>
    </source>
</evidence>
<dbReference type="Proteomes" id="UP000318528">
    <property type="component" value="Unassembled WGS sequence"/>
</dbReference>
<comment type="caution">
    <text evidence="3">The sequence shown here is derived from an EMBL/GenBank/DDBJ whole genome shotgun (WGS) entry which is preliminary data.</text>
</comment>
<evidence type="ECO:0000313" key="3">
    <source>
        <dbReference type="EMBL" id="TRX09187.1"/>
    </source>
</evidence>
<protein>
    <submittedName>
        <fullName evidence="3">Uncharacterized protein</fullName>
    </submittedName>
</protein>
<dbReference type="Proteomes" id="UP000318669">
    <property type="component" value="Unassembled WGS sequence"/>
</dbReference>
<keyword evidence="1" id="KW-0812">Transmembrane</keyword>
<dbReference type="AlphaFoldDB" id="A0A553BLR2"/>
<evidence type="ECO:0000313" key="5">
    <source>
        <dbReference type="Proteomes" id="UP000318669"/>
    </source>
</evidence>
<evidence type="ECO:0000313" key="2">
    <source>
        <dbReference type="EMBL" id="TRX05275.1"/>
    </source>
</evidence>
<evidence type="ECO:0000256" key="1">
    <source>
        <dbReference type="SAM" id="Phobius"/>
    </source>
</evidence>
<proteinExistence type="predicted"/>
<organism evidence="3 5">
    <name type="scientific">Flavobacterium gawalongense</name>
    <dbReference type="NCBI Taxonomy" id="2594432"/>
    <lineage>
        <taxon>Bacteria</taxon>
        <taxon>Pseudomonadati</taxon>
        <taxon>Bacteroidota</taxon>
        <taxon>Flavobacteriia</taxon>
        <taxon>Flavobacteriales</taxon>
        <taxon>Flavobacteriaceae</taxon>
        <taxon>Flavobacterium</taxon>
    </lineage>
</organism>
<name>A0A553BLR2_9FLAO</name>
<dbReference type="EMBL" id="VJZL01000015">
    <property type="protein sequence ID" value="TRX09187.1"/>
    <property type="molecule type" value="Genomic_DNA"/>
</dbReference>
<gene>
    <name evidence="3" type="ORF">FNW11_09610</name>
    <name evidence="2" type="ORF">FNW12_11465</name>
</gene>
<keyword evidence="4" id="KW-1185">Reference proteome</keyword>
<keyword evidence="1" id="KW-1133">Transmembrane helix</keyword>
<feature type="transmembrane region" description="Helical" evidence="1">
    <location>
        <begin position="21"/>
        <end position="41"/>
    </location>
</feature>
<dbReference type="RefSeq" id="WP_143387533.1">
    <property type="nucleotide sequence ID" value="NZ_VJZL01000015.1"/>
</dbReference>
<reference evidence="4 5" key="1">
    <citation type="submission" date="2019-07" db="EMBL/GenBank/DDBJ databases">
        <title>Novel species of Flavobacterium.</title>
        <authorList>
            <person name="Liu Q."/>
            <person name="Xin Y.-H."/>
        </authorList>
    </citation>
    <scope>NUCLEOTIDE SEQUENCE [LARGE SCALE GENOMIC DNA]</scope>
    <source>
        <strain evidence="2 4">GSP39</strain>
        <strain evidence="3 5">GSR22</strain>
    </source>
</reference>
<keyword evidence="1" id="KW-0472">Membrane</keyword>
<accession>A0A553BLR2</accession>
<sequence length="220" mass="24549">MTNQNNRGRTFWDLIAEHSKMTFTLILILIAIILLLVFNGYTLKSNFLTLEPEKKLNNKNIQTFDTAVTVKKESFNTSQVVSKQLVNNANSNILNEQKKINQYEKLNNSNPTVSVTSNNQSGGITANQVNIGAVPRNLDEKTQNQLLGILKKKNELIGISSVMGDSEAFKYANQINDFLKSQGYTKVEGVSQSVFNKPIMGQFINKDSIGFKIVIGTKLD</sequence>
<dbReference type="EMBL" id="VJZN01000018">
    <property type="protein sequence ID" value="TRX05275.1"/>
    <property type="molecule type" value="Genomic_DNA"/>
</dbReference>